<sequence>GGKQNRPFLISQRDHLAVTEASAASSITSGGSMLLTGGSLLNSSSSIAAGGNLTAIFDDLTNTAIETHDTQTDRVFVEERTRSPGFMRRLASAFTQKYSIDSPGYNKNDLGGLEAAMAT</sequence>
<protein>
    <submittedName>
        <fullName evidence="1">Uncharacterized protein</fullName>
    </submittedName>
</protein>
<proteinExistence type="predicted"/>
<name>A0A699WTB6_TANCI</name>
<comment type="caution">
    <text evidence="1">The sequence shown here is derived from an EMBL/GenBank/DDBJ whole genome shotgun (WGS) entry which is preliminary data.</text>
</comment>
<dbReference type="AlphaFoldDB" id="A0A699WTB6"/>
<reference evidence="1" key="1">
    <citation type="journal article" date="2019" name="Sci. Rep.">
        <title>Draft genome of Tanacetum cinerariifolium, the natural source of mosquito coil.</title>
        <authorList>
            <person name="Yamashiro T."/>
            <person name="Shiraishi A."/>
            <person name="Satake H."/>
            <person name="Nakayama K."/>
        </authorList>
    </citation>
    <scope>NUCLEOTIDE SEQUENCE</scope>
</reference>
<feature type="non-terminal residue" evidence="1">
    <location>
        <position position="119"/>
    </location>
</feature>
<dbReference type="EMBL" id="BKCJ011754158">
    <property type="protein sequence ID" value="GFD50189.1"/>
    <property type="molecule type" value="Genomic_DNA"/>
</dbReference>
<accession>A0A699WTB6</accession>
<organism evidence="1">
    <name type="scientific">Tanacetum cinerariifolium</name>
    <name type="common">Dalmatian daisy</name>
    <name type="synonym">Chrysanthemum cinerariifolium</name>
    <dbReference type="NCBI Taxonomy" id="118510"/>
    <lineage>
        <taxon>Eukaryota</taxon>
        <taxon>Viridiplantae</taxon>
        <taxon>Streptophyta</taxon>
        <taxon>Embryophyta</taxon>
        <taxon>Tracheophyta</taxon>
        <taxon>Spermatophyta</taxon>
        <taxon>Magnoliopsida</taxon>
        <taxon>eudicotyledons</taxon>
        <taxon>Gunneridae</taxon>
        <taxon>Pentapetalae</taxon>
        <taxon>asterids</taxon>
        <taxon>campanulids</taxon>
        <taxon>Asterales</taxon>
        <taxon>Asteraceae</taxon>
        <taxon>Asteroideae</taxon>
        <taxon>Anthemideae</taxon>
        <taxon>Anthemidinae</taxon>
        <taxon>Tanacetum</taxon>
    </lineage>
</organism>
<gene>
    <name evidence="1" type="ORF">Tci_922158</name>
</gene>
<evidence type="ECO:0000313" key="1">
    <source>
        <dbReference type="EMBL" id="GFD50189.1"/>
    </source>
</evidence>
<feature type="non-terminal residue" evidence="1">
    <location>
        <position position="1"/>
    </location>
</feature>